<dbReference type="CDD" id="cd07756">
    <property type="entry name" value="CYTH-like_Pase_CHAD"/>
    <property type="match status" value="1"/>
</dbReference>
<dbReference type="Gene3D" id="1.40.20.10">
    <property type="entry name" value="CHAD domain"/>
    <property type="match status" value="1"/>
</dbReference>
<sequence length="533" mass="60732">MPLERELKLRLAPDALRRLKRHPVIREQGRGTTLSERLVNSYFDSPEGRLRALGAGLRIRRSGAERRQTLKILKSEYARLLDSNGQGAGKEAANALHSYLEFEASIDGDQPDLERMDDPELKDQFRSEGLFERLEPVFTTDFHRYSHMLVEGESEIEFALDEGEIRTGDRVEPLCEAELELKSGRVSDLLRLALQLCEIEPLALEIRTKAQRGYTLSHADGDLQADFGSKPGLNKKATVREAFGELAAAGLSHLLGNVAAVEEGGSAKALHQLRVSVRRLRALFKVHEPLLPAEIFTWFANELRWFQQELGPAREWDVFMDETLSPLRARVPREASDELGRLRRQAQRRRDKAYSRARSALQEPRFLHLILHLQLFLEDGEWGSSDSTMKVRKFSKSVLDKRLKKLRKLARNHDGMAEGDLHEIRIAGKKLRYAIEFYRSLYPRKQVKDYTACLVALQDSLGTLNDAVTGRRLLEELDTGRTRTGTAGRTVSPSYAHGLVQGWQAGLIERDLQDFLRIWQQLEQQPPFWKKGG</sequence>
<dbReference type="InterPro" id="IPR038186">
    <property type="entry name" value="CHAD_dom_sf"/>
</dbReference>
<keyword evidence="4" id="KW-1185">Reference proteome</keyword>
<dbReference type="InterPro" id="IPR039013">
    <property type="entry name" value="YgiF"/>
</dbReference>
<dbReference type="Proteomes" id="UP001595799">
    <property type="component" value="Unassembled WGS sequence"/>
</dbReference>
<dbReference type="RefSeq" id="WP_382421918.1">
    <property type="nucleotide sequence ID" value="NZ_JBHSCW010000003.1"/>
</dbReference>
<feature type="domain" description="CHAD" evidence="2">
    <location>
        <begin position="236"/>
        <end position="524"/>
    </location>
</feature>
<proteinExistence type="predicted"/>
<name>A0ABV8UJX1_9PROT</name>
<feature type="domain" description="CYTH" evidence="1">
    <location>
        <begin position="2"/>
        <end position="220"/>
    </location>
</feature>
<dbReference type="SMART" id="SM00880">
    <property type="entry name" value="CHAD"/>
    <property type="match status" value="1"/>
</dbReference>
<reference evidence="4" key="1">
    <citation type="journal article" date="2019" name="Int. J. Syst. Evol. Microbiol.">
        <title>The Global Catalogue of Microorganisms (GCM) 10K type strain sequencing project: providing services to taxonomists for standard genome sequencing and annotation.</title>
        <authorList>
            <consortium name="The Broad Institute Genomics Platform"/>
            <consortium name="The Broad Institute Genome Sequencing Center for Infectious Disease"/>
            <person name="Wu L."/>
            <person name="Ma J."/>
        </authorList>
    </citation>
    <scope>NUCLEOTIDE SEQUENCE [LARGE SCALE GENOMIC DNA]</scope>
    <source>
        <strain evidence="4">CECT 8472</strain>
    </source>
</reference>
<evidence type="ECO:0000259" key="2">
    <source>
        <dbReference type="PROSITE" id="PS51708"/>
    </source>
</evidence>
<evidence type="ECO:0000313" key="4">
    <source>
        <dbReference type="Proteomes" id="UP001595799"/>
    </source>
</evidence>
<accession>A0ABV8UJX1</accession>
<dbReference type="SMART" id="SM01118">
    <property type="entry name" value="CYTH"/>
    <property type="match status" value="1"/>
</dbReference>
<protein>
    <submittedName>
        <fullName evidence="3">CHAD domain-containing protein</fullName>
    </submittedName>
</protein>
<dbReference type="EMBL" id="JBHSCW010000003">
    <property type="protein sequence ID" value="MFC4351592.1"/>
    <property type="molecule type" value="Genomic_DNA"/>
</dbReference>
<dbReference type="InterPro" id="IPR033469">
    <property type="entry name" value="CYTH-like_dom_sf"/>
</dbReference>
<dbReference type="Pfam" id="PF05235">
    <property type="entry name" value="CHAD"/>
    <property type="match status" value="1"/>
</dbReference>
<dbReference type="PROSITE" id="PS51708">
    <property type="entry name" value="CHAD"/>
    <property type="match status" value="1"/>
</dbReference>
<dbReference type="SUPFAM" id="SSF55154">
    <property type="entry name" value="CYTH-like phosphatases"/>
    <property type="match status" value="1"/>
</dbReference>
<comment type="caution">
    <text evidence="3">The sequence shown here is derived from an EMBL/GenBank/DDBJ whole genome shotgun (WGS) entry which is preliminary data.</text>
</comment>
<dbReference type="Pfam" id="PF01928">
    <property type="entry name" value="CYTH"/>
    <property type="match status" value="1"/>
</dbReference>
<organism evidence="3 4">
    <name type="scientific">Fodinicurvata halophila</name>
    <dbReference type="NCBI Taxonomy" id="1419723"/>
    <lineage>
        <taxon>Bacteria</taxon>
        <taxon>Pseudomonadati</taxon>
        <taxon>Pseudomonadota</taxon>
        <taxon>Alphaproteobacteria</taxon>
        <taxon>Rhodospirillales</taxon>
        <taxon>Rhodovibrionaceae</taxon>
        <taxon>Fodinicurvata</taxon>
    </lineage>
</organism>
<evidence type="ECO:0000259" key="1">
    <source>
        <dbReference type="PROSITE" id="PS51707"/>
    </source>
</evidence>
<gene>
    <name evidence="3" type="ORF">ACFOW6_08575</name>
</gene>
<evidence type="ECO:0000313" key="3">
    <source>
        <dbReference type="EMBL" id="MFC4351592.1"/>
    </source>
</evidence>
<dbReference type="InterPro" id="IPR023577">
    <property type="entry name" value="CYTH_domain"/>
</dbReference>
<dbReference type="Gene3D" id="2.40.320.10">
    <property type="entry name" value="Hypothetical Protein Pfu-838710-001"/>
    <property type="match status" value="1"/>
</dbReference>
<dbReference type="PANTHER" id="PTHR39569">
    <property type="entry name" value="INORGANIC TRIPHOSPHATASE"/>
    <property type="match status" value="1"/>
</dbReference>
<dbReference type="PROSITE" id="PS51707">
    <property type="entry name" value="CYTH"/>
    <property type="match status" value="1"/>
</dbReference>
<dbReference type="PANTHER" id="PTHR39569:SF1">
    <property type="entry name" value="INORGANIC TRIPHOSPHATASE"/>
    <property type="match status" value="1"/>
</dbReference>
<dbReference type="InterPro" id="IPR007899">
    <property type="entry name" value="CHAD_dom"/>
</dbReference>